<comment type="caution">
    <text evidence="1">The sequence shown here is derived from an EMBL/GenBank/DDBJ whole genome shotgun (WGS) entry which is preliminary data.</text>
</comment>
<dbReference type="GO" id="GO:0009055">
    <property type="term" value="F:electron transfer activity"/>
    <property type="evidence" value="ECO:0007669"/>
    <property type="project" value="InterPro"/>
</dbReference>
<dbReference type="PATRIC" id="fig|1429439.4.peg.3988"/>
<proteinExistence type="predicted"/>
<dbReference type="InterPro" id="IPR036909">
    <property type="entry name" value="Cyt_c-like_dom_sf"/>
</dbReference>
<evidence type="ECO:0000313" key="1">
    <source>
        <dbReference type="EMBL" id="ETX05357.1"/>
    </source>
</evidence>
<dbReference type="Proteomes" id="UP000019140">
    <property type="component" value="Unassembled WGS sequence"/>
</dbReference>
<gene>
    <name evidence="1" type="ORF">ETSY2_23430</name>
</gene>
<dbReference type="Gene3D" id="1.10.760.10">
    <property type="entry name" value="Cytochrome c-like domain"/>
    <property type="match status" value="1"/>
</dbReference>
<evidence type="ECO:0008006" key="3">
    <source>
        <dbReference type="Google" id="ProtNLM"/>
    </source>
</evidence>
<dbReference type="GO" id="GO:0020037">
    <property type="term" value="F:heme binding"/>
    <property type="evidence" value="ECO:0007669"/>
    <property type="project" value="InterPro"/>
</dbReference>
<dbReference type="AlphaFoldDB" id="W4M6W2"/>
<evidence type="ECO:0000313" key="2">
    <source>
        <dbReference type="Proteomes" id="UP000019140"/>
    </source>
</evidence>
<dbReference type="GO" id="GO:0004130">
    <property type="term" value="F:cytochrome-c peroxidase activity"/>
    <property type="evidence" value="ECO:0007669"/>
    <property type="project" value="TreeGrafter"/>
</dbReference>
<accession>W4M6W2</accession>
<dbReference type="PANTHER" id="PTHR30600">
    <property type="entry name" value="CYTOCHROME C PEROXIDASE-RELATED"/>
    <property type="match status" value="1"/>
</dbReference>
<dbReference type="InterPro" id="IPR051395">
    <property type="entry name" value="Cytochrome_c_Peroxidase/MauG"/>
</dbReference>
<reference evidence="1 2" key="1">
    <citation type="journal article" date="2014" name="Nature">
        <title>An environmental bacterial taxon with a large and distinct metabolic repertoire.</title>
        <authorList>
            <person name="Wilson M.C."/>
            <person name="Mori T."/>
            <person name="Ruckert C."/>
            <person name="Uria A.R."/>
            <person name="Helf M.J."/>
            <person name="Takada K."/>
            <person name="Gernert C."/>
            <person name="Steffens U.A."/>
            <person name="Heycke N."/>
            <person name="Schmitt S."/>
            <person name="Rinke C."/>
            <person name="Helfrich E.J."/>
            <person name="Brachmann A.O."/>
            <person name="Gurgui C."/>
            <person name="Wakimoto T."/>
            <person name="Kracht M."/>
            <person name="Crusemann M."/>
            <person name="Hentschel U."/>
            <person name="Abe I."/>
            <person name="Matsunaga S."/>
            <person name="Kalinowski J."/>
            <person name="Takeyama H."/>
            <person name="Piel J."/>
        </authorList>
    </citation>
    <scope>NUCLEOTIDE SEQUENCE [LARGE SCALE GENOMIC DNA]</scope>
    <source>
        <strain evidence="2">TSY2</strain>
    </source>
</reference>
<keyword evidence="2" id="KW-1185">Reference proteome</keyword>
<dbReference type="SUPFAM" id="SSF46626">
    <property type="entry name" value="Cytochrome c"/>
    <property type="match status" value="1"/>
</dbReference>
<dbReference type="EMBL" id="AZHX01000970">
    <property type="protein sequence ID" value="ETX05357.1"/>
    <property type="molecule type" value="Genomic_DNA"/>
</dbReference>
<dbReference type="HOGENOM" id="CLU_2033812_0_0_7"/>
<organism evidence="1 2">
    <name type="scientific">Candidatus Entotheonella gemina</name>
    <dbReference type="NCBI Taxonomy" id="1429439"/>
    <lineage>
        <taxon>Bacteria</taxon>
        <taxon>Pseudomonadati</taxon>
        <taxon>Nitrospinota/Tectimicrobiota group</taxon>
        <taxon>Candidatus Tectimicrobiota</taxon>
        <taxon>Candidatus Entotheonellia</taxon>
        <taxon>Candidatus Entotheonellales</taxon>
        <taxon>Candidatus Entotheonellaceae</taxon>
        <taxon>Candidatus Entotheonella</taxon>
    </lineage>
</organism>
<protein>
    <recommendedName>
        <fullName evidence="3">Cytochrome c domain-containing protein</fullName>
    </recommendedName>
</protein>
<name>W4M6W2_9BACT</name>
<sequence length="121" mass="13085">MFRGTGPYADGPPVVRAEDYRVGKALVGTFRTPSLREVAETAPYGHNGAVATLEDWLTHYVEVTNQPPADAVGSLAPSLAPVRITPQERMELIAFLKSLSSDYASAWTQVPQALSSVLKEK</sequence>